<feature type="transmembrane region" description="Helical" evidence="6">
    <location>
        <begin position="287"/>
        <end position="318"/>
    </location>
</feature>
<dbReference type="InterPro" id="IPR011701">
    <property type="entry name" value="MFS"/>
</dbReference>
<feature type="transmembrane region" description="Helical" evidence="6">
    <location>
        <begin position="70"/>
        <end position="90"/>
    </location>
</feature>
<proteinExistence type="predicted"/>
<evidence type="ECO:0000256" key="3">
    <source>
        <dbReference type="ARBA" id="ARBA00022692"/>
    </source>
</evidence>
<dbReference type="OrthoDB" id="9763297at2"/>
<evidence type="ECO:0000256" key="6">
    <source>
        <dbReference type="SAM" id="Phobius"/>
    </source>
</evidence>
<evidence type="ECO:0000259" key="7">
    <source>
        <dbReference type="PROSITE" id="PS50850"/>
    </source>
</evidence>
<keyword evidence="2" id="KW-1003">Cell membrane</keyword>
<sequence>MKTFYSILVNSLAATLTNTFVWFAVTFWVYLETKSVIATSVMAGIYFATVALSGFFLGSIVDRYKKKTSMMISGIATLVLYVLAFLTYVITPEADFKNPANISLWILIVLCLLGAMVGNIRAIAISTVVTILIEEDKRDKANGLVGTVNGVSFLVASIFSGLVIGFMGMTWMLGLAVALTVAVLLHLFTIHIPEKEIVQTGTHMENIDIKGTIAVVGLVPGLFGLIFFNTFNNFLGGVFMSLMDAYGLSLVSVQVWGILWGVLSLGFIVGGLVVARKGLGKKPLKTLFVSNIIMWTICIFFTIQASIVLLAVGMFIYLCLIPVVEATEQTILQKVIPHERQGRVFGFAQSIEQAASPITAFMIGPIAKFIFIPFMTTGAGVELIGSWFGTGTARGLALLFTVTGVIGLIVTLIAMQSKAYHKLSQIYKKPEPAFTEADAIQAEGDI</sequence>
<reference evidence="9" key="1">
    <citation type="submission" date="2017-02" db="EMBL/GenBank/DDBJ databases">
        <authorList>
            <person name="Varghese N."/>
            <person name="Submissions S."/>
        </authorList>
    </citation>
    <scope>NUCLEOTIDE SEQUENCE [LARGE SCALE GENOMIC DNA]</scope>
    <source>
        <strain evidence="9">DSM 22270</strain>
    </source>
</reference>
<name>A0A1T5ELW4_9BACT</name>
<dbReference type="PANTHER" id="PTHR23513:SF6">
    <property type="entry name" value="MAJOR FACILITATOR SUPERFAMILY ASSOCIATED DOMAIN-CONTAINING PROTEIN"/>
    <property type="match status" value="1"/>
</dbReference>
<dbReference type="PROSITE" id="PS50850">
    <property type="entry name" value="MFS"/>
    <property type="match status" value="1"/>
</dbReference>
<feature type="transmembrane region" description="Helical" evidence="6">
    <location>
        <begin position="396"/>
        <end position="415"/>
    </location>
</feature>
<feature type="transmembrane region" description="Helical" evidence="6">
    <location>
        <begin position="36"/>
        <end position="58"/>
    </location>
</feature>
<evidence type="ECO:0000256" key="4">
    <source>
        <dbReference type="ARBA" id="ARBA00022989"/>
    </source>
</evidence>
<evidence type="ECO:0000256" key="1">
    <source>
        <dbReference type="ARBA" id="ARBA00004651"/>
    </source>
</evidence>
<evidence type="ECO:0000313" key="8">
    <source>
        <dbReference type="EMBL" id="SKB84947.1"/>
    </source>
</evidence>
<dbReference type="AlphaFoldDB" id="A0A1T5ELW4"/>
<protein>
    <submittedName>
        <fullName evidence="8">MFS transporter, DHA3 family, multidrug efflux protein</fullName>
    </submittedName>
</protein>
<dbReference type="Pfam" id="PF07690">
    <property type="entry name" value="MFS_1"/>
    <property type="match status" value="1"/>
</dbReference>
<dbReference type="GO" id="GO:0022857">
    <property type="term" value="F:transmembrane transporter activity"/>
    <property type="evidence" value="ECO:0007669"/>
    <property type="project" value="InterPro"/>
</dbReference>
<feature type="transmembrane region" description="Helical" evidence="6">
    <location>
        <begin position="171"/>
        <end position="192"/>
    </location>
</feature>
<dbReference type="InterPro" id="IPR020846">
    <property type="entry name" value="MFS_dom"/>
</dbReference>
<gene>
    <name evidence="8" type="ORF">SAMN05660293_02589</name>
</gene>
<dbReference type="Proteomes" id="UP000190897">
    <property type="component" value="Unassembled WGS sequence"/>
</dbReference>
<evidence type="ECO:0000256" key="2">
    <source>
        <dbReference type="ARBA" id="ARBA00022475"/>
    </source>
</evidence>
<evidence type="ECO:0000256" key="5">
    <source>
        <dbReference type="ARBA" id="ARBA00023136"/>
    </source>
</evidence>
<dbReference type="InterPro" id="IPR036259">
    <property type="entry name" value="MFS_trans_sf"/>
</dbReference>
<dbReference type="SUPFAM" id="SSF103473">
    <property type="entry name" value="MFS general substrate transporter"/>
    <property type="match status" value="1"/>
</dbReference>
<keyword evidence="3 6" id="KW-0812">Transmembrane</keyword>
<keyword evidence="4 6" id="KW-1133">Transmembrane helix</keyword>
<feature type="transmembrane region" description="Helical" evidence="6">
    <location>
        <begin position="7"/>
        <end position="30"/>
    </location>
</feature>
<dbReference type="GO" id="GO:0005886">
    <property type="term" value="C:plasma membrane"/>
    <property type="evidence" value="ECO:0007669"/>
    <property type="project" value="UniProtKB-SubCell"/>
</dbReference>
<evidence type="ECO:0000313" key="9">
    <source>
        <dbReference type="Proteomes" id="UP000190897"/>
    </source>
</evidence>
<dbReference type="STRING" id="651661.SAMN05660293_02589"/>
<comment type="subcellular location">
    <subcellularLocation>
        <location evidence="1">Cell membrane</location>
        <topology evidence="1">Multi-pass membrane protein</topology>
    </subcellularLocation>
</comment>
<feature type="transmembrane region" description="Helical" evidence="6">
    <location>
        <begin position="255"/>
        <end position="275"/>
    </location>
</feature>
<organism evidence="8 9">
    <name type="scientific">Dyadobacter psychrophilus</name>
    <dbReference type="NCBI Taxonomy" id="651661"/>
    <lineage>
        <taxon>Bacteria</taxon>
        <taxon>Pseudomonadati</taxon>
        <taxon>Bacteroidota</taxon>
        <taxon>Cytophagia</taxon>
        <taxon>Cytophagales</taxon>
        <taxon>Spirosomataceae</taxon>
        <taxon>Dyadobacter</taxon>
    </lineage>
</organism>
<feature type="transmembrane region" description="Helical" evidence="6">
    <location>
        <begin position="102"/>
        <end position="132"/>
    </location>
</feature>
<keyword evidence="5 6" id="KW-0472">Membrane</keyword>
<dbReference type="EMBL" id="FUZA01000002">
    <property type="protein sequence ID" value="SKB84947.1"/>
    <property type="molecule type" value="Genomic_DNA"/>
</dbReference>
<dbReference type="Gene3D" id="1.20.1250.20">
    <property type="entry name" value="MFS general substrate transporter like domains"/>
    <property type="match status" value="1"/>
</dbReference>
<dbReference type="RefSeq" id="WP_082215056.1">
    <property type="nucleotide sequence ID" value="NZ_FUZA01000002.1"/>
</dbReference>
<feature type="domain" description="Major facilitator superfamily (MFS) profile" evidence="7">
    <location>
        <begin position="1"/>
        <end position="419"/>
    </location>
</feature>
<keyword evidence="9" id="KW-1185">Reference proteome</keyword>
<feature type="transmembrane region" description="Helical" evidence="6">
    <location>
        <begin position="144"/>
        <end position="165"/>
    </location>
</feature>
<feature type="transmembrane region" description="Helical" evidence="6">
    <location>
        <begin position="213"/>
        <end position="235"/>
    </location>
</feature>
<dbReference type="PANTHER" id="PTHR23513">
    <property type="entry name" value="INTEGRAL MEMBRANE EFFLUX PROTEIN-RELATED"/>
    <property type="match status" value="1"/>
</dbReference>
<dbReference type="CDD" id="cd06173">
    <property type="entry name" value="MFS_MefA_like"/>
    <property type="match status" value="1"/>
</dbReference>
<accession>A0A1T5ELW4</accession>